<name>A0A0F9VN36_9ZZZZ</name>
<evidence type="ECO:0008006" key="2">
    <source>
        <dbReference type="Google" id="ProtNLM"/>
    </source>
</evidence>
<organism evidence="1">
    <name type="scientific">marine sediment metagenome</name>
    <dbReference type="NCBI Taxonomy" id="412755"/>
    <lineage>
        <taxon>unclassified sequences</taxon>
        <taxon>metagenomes</taxon>
        <taxon>ecological metagenomes</taxon>
    </lineage>
</organism>
<gene>
    <name evidence="1" type="ORF">LCGC14_0463860</name>
</gene>
<accession>A0A0F9VN36</accession>
<comment type="caution">
    <text evidence="1">The sequence shown here is derived from an EMBL/GenBank/DDBJ whole genome shotgun (WGS) entry which is preliminary data.</text>
</comment>
<reference evidence="1" key="1">
    <citation type="journal article" date="2015" name="Nature">
        <title>Complex archaea that bridge the gap between prokaryotes and eukaryotes.</title>
        <authorList>
            <person name="Spang A."/>
            <person name="Saw J.H."/>
            <person name="Jorgensen S.L."/>
            <person name="Zaremba-Niedzwiedzka K."/>
            <person name="Martijn J."/>
            <person name="Lind A.E."/>
            <person name="van Eijk R."/>
            <person name="Schleper C."/>
            <person name="Guy L."/>
            <person name="Ettema T.J."/>
        </authorList>
    </citation>
    <scope>NUCLEOTIDE SEQUENCE</scope>
</reference>
<sequence length="237" mass="28106">MKPLKLLIKFPTRERPEQCIKVFHKLWTTASNGDDIFYLITVDNDDPTKDELKKKFDNYYGMKGLSHFPILYGGLSNNKIHACNRDIDVFTKTMEEISLSWDIVVLMSDDMIPQIEGWDEIIRQAMAKYYPDTDGCLWFNDGYQDRICTLCIIGRAYYDRFGFIYHPDYNSLFCDEEFTNVAKGLDKMTYFTTVLFKHEHFANNPQTKRDKLYDRNEAYFNMDKEIYEQRKAKGFPK</sequence>
<proteinExistence type="predicted"/>
<evidence type="ECO:0000313" key="1">
    <source>
        <dbReference type="EMBL" id="KKN67213.1"/>
    </source>
</evidence>
<dbReference type="EMBL" id="LAZR01000481">
    <property type="protein sequence ID" value="KKN67213.1"/>
    <property type="molecule type" value="Genomic_DNA"/>
</dbReference>
<dbReference type="AlphaFoldDB" id="A0A0F9VN36"/>
<protein>
    <recommendedName>
        <fullName evidence="2">Glycosyltransferase 2-like domain-containing protein</fullName>
    </recommendedName>
</protein>